<dbReference type="SUPFAM" id="SSF52317">
    <property type="entry name" value="Class I glutamine amidotransferase-like"/>
    <property type="match status" value="1"/>
</dbReference>
<dbReference type="EMBL" id="MZGX01000008">
    <property type="protein sequence ID" value="OPX44487.1"/>
    <property type="molecule type" value="Genomic_DNA"/>
</dbReference>
<comment type="caution">
    <text evidence="3">The sequence shown here is derived from an EMBL/GenBank/DDBJ whole genome shotgun (WGS) entry which is preliminary data.</text>
</comment>
<feature type="transmembrane region" description="Helical" evidence="1">
    <location>
        <begin position="397"/>
        <end position="416"/>
    </location>
</feature>
<keyword evidence="1" id="KW-0472">Membrane</keyword>
<evidence type="ECO:0000313" key="4">
    <source>
        <dbReference type="Proteomes" id="UP000191554"/>
    </source>
</evidence>
<accession>A0A1V4SML7</accession>
<dbReference type="OrthoDB" id="137965at2"/>
<protein>
    <submittedName>
        <fullName evidence="3">Uncharacterized protein</fullName>
    </submittedName>
</protein>
<dbReference type="Gene3D" id="3.40.50.880">
    <property type="match status" value="1"/>
</dbReference>
<keyword evidence="1" id="KW-1133">Transmembrane helix</keyword>
<dbReference type="InterPro" id="IPR029062">
    <property type="entry name" value="Class_I_gatase-like"/>
</dbReference>
<proteinExistence type="predicted"/>
<dbReference type="Proteomes" id="UP000191554">
    <property type="component" value="Unassembled WGS sequence"/>
</dbReference>
<keyword evidence="1" id="KW-0812">Transmembrane</keyword>
<keyword evidence="4" id="KW-1185">Reference proteome</keyword>
<reference evidence="3 4" key="1">
    <citation type="submission" date="2017-03" db="EMBL/GenBank/DDBJ databases">
        <title>Genome sequence of Clostridium hungatei DSM 14427.</title>
        <authorList>
            <person name="Poehlein A."/>
            <person name="Daniel R."/>
        </authorList>
    </citation>
    <scope>NUCLEOTIDE SEQUENCE [LARGE SCALE GENOMIC DNA]</scope>
    <source>
        <strain evidence="3 4">DSM 14427</strain>
    </source>
</reference>
<evidence type="ECO:0000256" key="2">
    <source>
        <dbReference type="SAM" id="SignalP"/>
    </source>
</evidence>
<feature type="transmembrane region" description="Helical" evidence="1">
    <location>
        <begin position="371"/>
        <end position="390"/>
    </location>
</feature>
<feature type="chain" id="PRO_5010746147" evidence="2">
    <location>
        <begin position="27"/>
        <end position="795"/>
    </location>
</feature>
<dbReference type="STRING" id="48256.CLHUN_14800"/>
<dbReference type="RefSeq" id="WP_080063930.1">
    <property type="nucleotide sequence ID" value="NZ_MZGX01000008.1"/>
</dbReference>
<dbReference type="AlphaFoldDB" id="A0A1V4SML7"/>
<feature type="signal peptide" evidence="2">
    <location>
        <begin position="1"/>
        <end position="26"/>
    </location>
</feature>
<name>A0A1V4SML7_RUMHU</name>
<sequence length="795" mass="88249">MKNLFKVLVASVIIFSAIFSGFSAGAAETAKDENKLEVKLNVGFNDNYKIGFSTPVNISIKNNYKDIDGEVEIRVPSSPGKYMSYVKPVSLQKGAEKLITINVPIGNDNRSKYSVNIYDGDHKVYEDSITTVASNNITTFIGILSDDFDSLSYINSAPASTGMSLITKTIKLDEKNFPEDIFTLKAFNILVINDFDTSRLSKGQYEILKQWVKNGGTLIVGTGSKYNKTLSAFKDDFIQGSQGSMQEIATSKIYELATNGDNKNEARLDVLSLSVKDSAVLLEDKNVSLVQANEKGTGVVGILAFDLGKAPFVNWNNNTVFMEKILALVNPSLTSTNNINNGVTYFNNDIYGLQQAVNMFSEMATARTSSFYLILLAYILVVAPLSYFILKRLDKREWMWLTVPVLAVVFAGIVYITGSGTRLGKITTNVISYINIDNKGNVSTDTYAGILNTNKSKVKLTSQSGDRFIPVANNYYSDRETKTEVQEAKIHTGEDSGIEYKNSSLLETKIIQIQEASLELGRLETNLSLKNGKISGTIKNSTAMDLEDCLLLLPDGYYIVRSLKKGETVDLAKLNANNHFGNMYEIVNDVYFRNNAGLTGQSTVDQKRMMDLRQEGNILQRLYNYGSSQIDGIKFIGFSKTQVHSTMLVNDVQAKKNERNILIMPVDIRFADGDTLEYPMGFVPYEVINTSNVNFDMNTRRFFGNGSAEVVFRIDKAMLVEEMEVKASGKNTKATNSSYMIYNIGEEIYEPVDDIKISGEKLRAYLSSDNTVKLRLEVTDGEIGLPQMSAKGRNK</sequence>
<evidence type="ECO:0000313" key="3">
    <source>
        <dbReference type="EMBL" id="OPX44487.1"/>
    </source>
</evidence>
<organism evidence="3 4">
    <name type="scientific">Ruminiclostridium hungatei</name>
    <name type="common">Clostridium hungatei</name>
    <dbReference type="NCBI Taxonomy" id="48256"/>
    <lineage>
        <taxon>Bacteria</taxon>
        <taxon>Bacillati</taxon>
        <taxon>Bacillota</taxon>
        <taxon>Clostridia</taxon>
        <taxon>Eubacteriales</taxon>
        <taxon>Oscillospiraceae</taxon>
        <taxon>Ruminiclostridium</taxon>
    </lineage>
</organism>
<evidence type="ECO:0000256" key="1">
    <source>
        <dbReference type="SAM" id="Phobius"/>
    </source>
</evidence>
<gene>
    <name evidence="3" type="ORF">CLHUN_14800</name>
</gene>
<keyword evidence="2" id="KW-0732">Signal</keyword>